<sequence length="118" mass="13368">MPLDNLLGLLSNPSNEIATSEFSVLSDLTNDQLESFRNIWDKCGEDQQTWIVSTLVEMSEESTELDFCSVFKLGLKSTQEIVVSKCIEGLWEYEDRSVIPEFIEILFSNNPPDLRASS</sequence>
<evidence type="ECO:0000313" key="1">
    <source>
        <dbReference type="EMBL" id="SVD73287.1"/>
    </source>
</evidence>
<protein>
    <submittedName>
        <fullName evidence="1">Uncharacterized protein</fullName>
    </submittedName>
</protein>
<reference evidence="1" key="1">
    <citation type="submission" date="2018-05" db="EMBL/GenBank/DDBJ databases">
        <authorList>
            <person name="Lanie J.A."/>
            <person name="Ng W.-L."/>
            <person name="Kazmierczak K.M."/>
            <person name="Andrzejewski T.M."/>
            <person name="Davidsen T.M."/>
            <person name="Wayne K.J."/>
            <person name="Tettelin H."/>
            <person name="Glass J.I."/>
            <person name="Rusch D."/>
            <person name="Podicherti R."/>
            <person name="Tsui H.-C.T."/>
            <person name="Winkler M.E."/>
        </authorList>
    </citation>
    <scope>NUCLEOTIDE SEQUENCE</scope>
</reference>
<dbReference type="EMBL" id="UINC01169645">
    <property type="protein sequence ID" value="SVD73287.1"/>
    <property type="molecule type" value="Genomic_DNA"/>
</dbReference>
<accession>A0A382XQ76</accession>
<proteinExistence type="predicted"/>
<dbReference type="AlphaFoldDB" id="A0A382XQ76"/>
<feature type="non-terminal residue" evidence="1">
    <location>
        <position position="118"/>
    </location>
</feature>
<name>A0A382XQ76_9ZZZZ</name>
<organism evidence="1">
    <name type="scientific">marine metagenome</name>
    <dbReference type="NCBI Taxonomy" id="408172"/>
    <lineage>
        <taxon>unclassified sequences</taxon>
        <taxon>metagenomes</taxon>
        <taxon>ecological metagenomes</taxon>
    </lineage>
</organism>
<gene>
    <name evidence="1" type="ORF">METZ01_LOCUS426141</name>
</gene>